<accession>A0A7R9JCX6</accession>
<reference evidence="1" key="1">
    <citation type="submission" date="2020-11" db="EMBL/GenBank/DDBJ databases">
        <authorList>
            <person name="Tran Van P."/>
        </authorList>
    </citation>
    <scope>NUCLEOTIDE SEQUENCE</scope>
</reference>
<dbReference type="PANTHER" id="PTHR31511:SF12">
    <property type="entry name" value="RHO TERMINATION FACTOR N-TERMINAL DOMAIN-CONTAINING PROTEIN"/>
    <property type="match status" value="1"/>
</dbReference>
<gene>
    <name evidence="1" type="ORF">TCMB3V08_LOCUS9367</name>
</gene>
<name>A0A7R9JCX6_TIMCA</name>
<sequence length="215" mass="24110">MEEYRINSSRSHSIKTRRKQDVDLESLLGPIETCDPDTKFSCTENVQRHVAYSVGMYTKCNFYGSLSKYRRFTGGDCTDKLVEMLVDTAKRILDYYTGNLIASPNFKNRTIVSENLVIIEMELQEIYFDMQINAGFAILETLNVVIQEIEALCHVYRKLVSNNSLNITSVSGSVTTGAVAASSTGMSPSVFVYEVCGQIDIWVLESPRTGPSRDI</sequence>
<organism evidence="1">
    <name type="scientific">Timema californicum</name>
    <name type="common">California timema</name>
    <name type="synonym">Walking stick</name>
    <dbReference type="NCBI Taxonomy" id="61474"/>
    <lineage>
        <taxon>Eukaryota</taxon>
        <taxon>Metazoa</taxon>
        <taxon>Ecdysozoa</taxon>
        <taxon>Arthropoda</taxon>
        <taxon>Hexapoda</taxon>
        <taxon>Insecta</taxon>
        <taxon>Pterygota</taxon>
        <taxon>Neoptera</taxon>
        <taxon>Polyneoptera</taxon>
        <taxon>Phasmatodea</taxon>
        <taxon>Timematodea</taxon>
        <taxon>Timematoidea</taxon>
        <taxon>Timematidae</taxon>
        <taxon>Timema</taxon>
    </lineage>
</organism>
<dbReference type="PANTHER" id="PTHR31511">
    <property type="entry name" value="PROTEIN CBG23764"/>
    <property type="match status" value="1"/>
</dbReference>
<protein>
    <submittedName>
        <fullName evidence="1">(California timema) hypothetical protein</fullName>
    </submittedName>
</protein>
<proteinExistence type="predicted"/>
<dbReference type="EMBL" id="OE184705">
    <property type="protein sequence ID" value="CAD7576806.1"/>
    <property type="molecule type" value="Genomic_DNA"/>
</dbReference>
<dbReference type="AlphaFoldDB" id="A0A7R9JCX6"/>
<evidence type="ECO:0000313" key="1">
    <source>
        <dbReference type="EMBL" id="CAD7576806.1"/>
    </source>
</evidence>